<proteinExistence type="predicted"/>
<keyword evidence="1 2" id="KW-0732">Signal</keyword>
<evidence type="ECO:0000313" key="4">
    <source>
        <dbReference type="Proteomes" id="UP000509371"/>
    </source>
</evidence>
<dbReference type="RefSeq" id="WP_176335693.1">
    <property type="nucleotide sequence ID" value="NZ_BAAAEF010000014.1"/>
</dbReference>
<dbReference type="Proteomes" id="UP000509371">
    <property type="component" value="Chromosome"/>
</dbReference>
<protein>
    <submittedName>
        <fullName evidence="3">Putative secreted protein</fullName>
    </submittedName>
</protein>
<reference evidence="3 4" key="1">
    <citation type="submission" date="2020-06" db="EMBL/GenBank/DDBJ databases">
        <authorList>
            <person name="Voronona O.L."/>
            <person name="Aksenova E.I."/>
            <person name="Kunda M.S."/>
            <person name="Semenov A.N."/>
            <person name="Ryzhova N."/>
        </authorList>
    </citation>
    <scope>NUCLEOTIDE SEQUENCE [LARGE SCALE GENOMIC DNA]</scope>
    <source>
        <strain evidence="3 4">MPKMM3633</strain>
    </source>
</reference>
<organism evidence="3 4">
    <name type="scientific">Marinomonas primoryensis</name>
    <dbReference type="NCBI Taxonomy" id="178399"/>
    <lineage>
        <taxon>Bacteria</taxon>
        <taxon>Pseudomonadati</taxon>
        <taxon>Pseudomonadota</taxon>
        <taxon>Gammaproteobacteria</taxon>
        <taxon>Oceanospirillales</taxon>
        <taxon>Oceanospirillaceae</taxon>
        <taxon>Marinomonas</taxon>
    </lineage>
</organism>
<evidence type="ECO:0000256" key="1">
    <source>
        <dbReference type="ARBA" id="ARBA00022729"/>
    </source>
</evidence>
<dbReference type="KEGG" id="mpri:MP3633_2400"/>
<evidence type="ECO:0000313" key="3">
    <source>
        <dbReference type="EMBL" id="QKK81127.1"/>
    </source>
</evidence>
<sequence length="333" mass="37417">MVKYLVSKSLSLVCVVAASSVASAQNWVMPTPFGDRNQPTQIAYEFAEDVQALTNGEVNILVKSNGHALPHLAIPGAVMTGKVVIGEFLLGLLDKQNSIFQHDMIPFLANNYDDSQLLWQVSKADTQKQLHKLGLHYLYVVPWTPYSAFSTRKIENIDDFSGLSIRAFNQTVTSLIQKLGANPVKVPLKDVTSAFEQGKLDGRFASLSVGEDSQIWTYAPYLNDLRIWIPKEIVVMNKSAFDKLDEKTKAAIEKASLKAERNGWLQTKERVETDLASLKNGGIIYSKPSNKLLRELEVINQRMTQEWIEQDPKQNGDIYRAYREAQRQSKGIK</sequence>
<feature type="chain" id="PRO_5032811063" evidence="2">
    <location>
        <begin position="25"/>
        <end position="333"/>
    </location>
</feature>
<feature type="signal peptide" evidence="2">
    <location>
        <begin position="1"/>
        <end position="24"/>
    </location>
</feature>
<dbReference type="Gene3D" id="3.40.190.170">
    <property type="entry name" value="Bacterial extracellular solute-binding protein, family 7"/>
    <property type="match status" value="1"/>
</dbReference>
<dbReference type="Pfam" id="PF03480">
    <property type="entry name" value="DctP"/>
    <property type="match status" value="1"/>
</dbReference>
<gene>
    <name evidence="3" type="ORF">MP3633_2400</name>
</gene>
<evidence type="ECO:0000256" key="2">
    <source>
        <dbReference type="SAM" id="SignalP"/>
    </source>
</evidence>
<dbReference type="NCBIfam" id="NF037995">
    <property type="entry name" value="TRAP_S1"/>
    <property type="match status" value="1"/>
</dbReference>
<name>A0A859CWZ8_9GAMM</name>
<dbReference type="EMBL" id="CP054301">
    <property type="protein sequence ID" value="QKK81127.1"/>
    <property type="molecule type" value="Genomic_DNA"/>
</dbReference>
<dbReference type="GO" id="GO:0055085">
    <property type="term" value="P:transmembrane transport"/>
    <property type="evidence" value="ECO:0007669"/>
    <property type="project" value="InterPro"/>
</dbReference>
<dbReference type="PANTHER" id="PTHR33376">
    <property type="match status" value="1"/>
</dbReference>
<dbReference type="InterPro" id="IPR038404">
    <property type="entry name" value="TRAP_DctP_sf"/>
</dbReference>
<dbReference type="PANTHER" id="PTHR33376:SF4">
    <property type="entry name" value="SIALIC ACID-BINDING PERIPLASMIC PROTEIN SIAP"/>
    <property type="match status" value="1"/>
</dbReference>
<dbReference type="InterPro" id="IPR018389">
    <property type="entry name" value="DctP_fam"/>
</dbReference>
<accession>A0A859CWZ8</accession>
<dbReference type="AlphaFoldDB" id="A0A859CWZ8"/>